<accession>A0A0A9ASY6</accession>
<proteinExistence type="predicted"/>
<protein>
    <submittedName>
        <fullName evidence="1">Uncharacterized protein</fullName>
    </submittedName>
</protein>
<reference evidence="1" key="1">
    <citation type="submission" date="2014-09" db="EMBL/GenBank/DDBJ databases">
        <authorList>
            <person name="Magalhaes I.L.F."/>
            <person name="Oliveira U."/>
            <person name="Santos F.R."/>
            <person name="Vidigal T.H.D.A."/>
            <person name="Brescovit A.D."/>
            <person name="Santos A.J."/>
        </authorList>
    </citation>
    <scope>NUCLEOTIDE SEQUENCE</scope>
    <source>
        <tissue evidence="1">Shoot tissue taken approximately 20 cm above the soil surface</tissue>
    </source>
</reference>
<dbReference type="EMBL" id="GBRH01245875">
    <property type="protein sequence ID" value="JAD52020.1"/>
    <property type="molecule type" value="Transcribed_RNA"/>
</dbReference>
<name>A0A0A9ASY6_ARUDO</name>
<sequence length="42" mass="4644">MRHRSLQRDAAPSVLVGTRQGMALGRLFNCGLAPLLFWVDSC</sequence>
<reference evidence="1" key="2">
    <citation type="journal article" date="2015" name="Data Brief">
        <title>Shoot transcriptome of the giant reed, Arundo donax.</title>
        <authorList>
            <person name="Barrero R.A."/>
            <person name="Guerrero F.D."/>
            <person name="Moolhuijzen P."/>
            <person name="Goolsby J.A."/>
            <person name="Tidwell J."/>
            <person name="Bellgard S.E."/>
            <person name="Bellgard M.I."/>
        </authorList>
    </citation>
    <scope>NUCLEOTIDE SEQUENCE</scope>
    <source>
        <tissue evidence="1">Shoot tissue taken approximately 20 cm above the soil surface</tissue>
    </source>
</reference>
<organism evidence="1">
    <name type="scientific">Arundo donax</name>
    <name type="common">Giant reed</name>
    <name type="synonym">Donax arundinaceus</name>
    <dbReference type="NCBI Taxonomy" id="35708"/>
    <lineage>
        <taxon>Eukaryota</taxon>
        <taxon>Viridiplantae</taxon>
        <taxon>Streptophyta</taxon>
        <taxon>Embryophyta</taxon>
        <taxon>Tracheophyta</taxon>
        <taxon>Spermatophyta</taxon>
        <taxon>Magnoliopsida</taxon>
        <taxon>Liliopsida</taxon>
        <taxon>Poales</taxon>
        <taxon>Poaceae</taxon>
        <taxon>PACMAD clade</taxon>
        <taxon>Arundinoideae</taxon>
        <taxon>Arundineae</taxon>
        <taxon>Arundo</taxon>
    </lineage>
</organism>
<evidence type="ECO:0000313" key="1">
    <source>
        <dbReference type="EMBL" id="JAD52020.1"/>
    </source>
</evidence>
<dbReference type="AlphaFoldDB" id="A0A0A9ASY6"/>